<evidence type="ECO:0000313" key="3">
    <source>
        <dbReference type="Proteomes" id="UP001597011"/>
    </source>
</evidence>
<evidence type="ECO:0000256" key="1">
    <source>
        <dbReference type="SAM" id="Phobius"/>
    </source>
</evidence>
<name>A0ABW3BWW4_9FLAO</name>
<gene>
    <name evidence="2" type="ORF">ACFQ0I_14895</name>
</gene>
<dbReference type="RefSeq" id="WP_379943604.1">
    <property type="nucleotide sequence ID" value="NZ_JBHTIB010000015.1"/>
</dbReference>
<keyword evidence="3" id="KW-1185">Reference proteome</keyword>
<dbReference type="InterPro" id="IPR023393">
    <property type="entry name" value="START-like_dom_sf"/>
</dbReference>
<keyword evidence="1" id="KW-1133">Transmembrane helix</keyword>
<reference evidence="3" key="1">
    <citation type="journal article" date="2019" name="Int. J. Syst. Evol. Microbiol.">
        <title>The Global Catalogue of Microorganisms (GCM) 10K type strain sequencing project: providing services to taxonomists for standard genome sequencing and annotation.</title>
        <authorList>
            <consortium name="The Broad Institute Genomics Platform"/>
            <consortium name="The Broad Institute Genome Sequencing Center for Infectious Disease"/>
            <person name="Wu L."/>
            <person name="Ma J."/>
        </authorList>
    </citation>
    <scope>NUCLEOTIDE SEQUENCE [LARGE SCALE GENOMIC DNA]</scope>
    <source>
        <strain evidence="3">CCUG 60529</strain>
    </source>
</reference>
<comment type="caution">
    <text evidence="2">The sequence shown here is derived from an EMBL/GenBank/DDBJ whole genome shotgun (WGS) entry which is preliminary data.</text>
</comment>
<protein>
    <submittedName>
        <fullName evidence="2">SRPBCC family protein</fullName>
    </submittedName>
</protein>
<dbReference type="EMBL" id="JBHTIB010000015">
    <property type="protein sequence ID" value="MFD0837065.1"/>
    <property type="molecule type" value="Genomic_DNA"/>
</dbReference>
<dbReference type="Gene3D" id="3.30.530.20">
    <property type="match status" value="1"/>
</dbReference>
<keyword evidence="1" id="KW-0472">Membrane</keyword>
<sequence>MIVLLYVFIGIIVSIIIIMFIAPQKYAVNRSVVINKPVSEVFDYLKYIKNQDDWSPWKKKDPNMKQSFVGVDGEVGFIAKWEGNKDVGMGEQEILSVKENQLIQSKLRFFKPWKSESDAYLRVVELEKNQTNVTWGFSGKNPMPFNVFMVFFNMEKTVGKDFEEGLVSLKNILEK</sequence>
<keyword evidence="1" id="KW-0812">Transmembrane</keyword>
<dbReference type="SUPFAM" id="SSF55961">
    <property type="entry name" value="Bet v1-like"/>
    <property type="match status" value="1"/>
</dbReference>
<dbReference type="Proteomes" id="UP001597011">
    <property type="component" value="Unassembled WGS sequence"/>
</dbReference>
<organism evidence="2 3">
    <name type="scientific">Mariniflexile aquimaris</name>
    <dbReference type="NCBI Taxonomy" id="881009"/>
    <lineage>
        <taxon>Bacteria</taxon>
        <taxon>Pseudomonadati</taxon>
        <taxon>Bacteroidota</taxon>
        <taxon>Flavobacteriia</taxon>
        <taxon>Flavobacteriales</taxon>
        <taxon>Flavobacteriaceae</taxon>
        <taxon>Mariniflexile</taxon>
    </lineage>
</organism>
<proteinExistence type="predicted"/>
<dbReference type="CDD" id="cd07818">
    <property type="entry name" value="SRPBCC_1"/>
    <property type="match status" value="1"/>
</dbReference>
<feature type="transmembrane region" description="Helical" evidence="1">
    <location>
        <begin position="6"/>
        <end position="22"/>
    </location>
</feature>
<evidence type="ECO:0000313" key="2">
    <source>
        <dbReference type="EMBL" id="MFD0837065.1"/>
    </source>
</evidence>
<accession>A0ABW3BWW4</accession>